<reference evidence="1" key="2">
    <citation type="journal article" date="2015" name="Fish Shellfish Immunol.">
        <title>Early steps in the European eel (Anguilla anguilla)-Vibrio vulnificus interaction in the gills: Role of the RtxA13 toxin.</title>
        <authorList>
            <person name="Callol A."/>
            <person name="Pajuelo D."/>
            <person name="Ebbesson L."/>
            <person name="Teles M."/>
            <person name="MacKenzie S."/>
            <person name="Amaro C."/>
        </authorList>
    </citation>
    <scope>NUCLEOTIDE SEQUENCE</scope>
</reference>
<proteinExistence type="predicted"/>
<reference evidence="1" key="1">
    <citation type="submission" date="2014-11" db="EMBL/GenBank/DDBJ databases">
        <authorList>
            <person name="Amaro Gonzalez C."/>
        </authorList>
    </citation>
    <scope>NUCLEOTIDE SEQUENCE</scope>
</reference>
<accession>A0A0E9Q157</accession>
<organism evidence="1">
    <name type="scientific">Anguilla anguilla</name>
    <name type="common">European freshwater eel</name>
    <name type="synonym">Muraena anguilla</name>
    <dbReference type="NCBI Taxonomy" id="7936"/>
    <lineage>
        <taxon>Eukaryota</taxon>
        <taxon>Metazoa</taxon>
        <taxon>Chordata</taxon>
        <taxon>Craniata</taxon>
        <taxon>Vertebrata</taxon>
        <taxon>Euteleostomi</taxon>
        <taxon>Actinopterygii</taxon>
        <taxon>Neopterygii</taxon>
        <taxon>Teleostei</taxon>
        <taxon>Anguilliformes</taxon>
        <taxon>Anguillidae</taxon>
        <taxon>Anguilla</taxon>
    </lineage>
</organism>
<dbReference type="AlphaFoldDB" id="A0A0E9Q157"/>
<evidence type="ECO:0000313" key="1">
    <source>
        <dbReference type="EMBL" id="JAH10631.1"/>
    </source>
</evidence>
<name>A0A0E9Q157_ANGAN</name>
<sequence>MDCYQDHFTKFLQTSAVIPLVNVWKFLKLPDIILRVAQTVYLTDHEVPH</sequence>
<protein>
    <submittedName>
        <fullName evidence="1">Uncharacterized protein</fullName>
    </submittedName>
</protein>
<dbReference type="EMBL" id="GBXM01097946">
    <property type="protein sequence ID" value="JAH10631.1"/>
    <property type="molecule type" value="Transcribed_RNA"/>
</dbReference>